<name>A0A481S886_PAPSO</name>
<evidence type="ECO:0000259" key="1">
    <source>
        <dbReference type="Pfam" id="PF10536"/>
    </source>
</evidence>
<protein>
    <submittedName>
        <fullName evidence="2">Putative serine/threonine-protein phosphatase 7</fullName>
    </submittedName>
</protein>
<dbReference type="PANTHER" id="PTHR46033:SF8">
    <property type="entry name" value="PROTEIN MAINTENANCE OF MERISTEMS-LIKE"/>
    <property type="match status" value="1"/>
</dbReference>
<dbReference type="EMBL" id="MH094273">
    <property type="protein sequence ID" value="QBG82270.1"/>
    <property type="molecule type" value="Genomic_DNA"/>
</dbReference>
<dbReference type="Pfam" id="PF10536">
    <property type="entry name" value="PMD"/>
    <property type="match status" value="1"/>
</dbReference>
<sequence length="258" mass="29469">MDEIRVKQTGTAYLLYTLGRDIFPDLTGNKVNANYLQLVKNIDTVNKYAWGTASLAYLLDQLASASRLTSTNIGGNFNMLHVWVYDPFPILELAKKLEKDVEWVDTDPTAARYEYEDSKKRDKNKLVASLREKLDTMGVGDVLVQPYVKEDEEDEIVEDEDMPVAMYHGPLFYLGGYVIYDPRRILRQLGCIQKVPLFDEKFMLFPNGGNGTKSTTSSWEPKYDPRPTFEYWKTLDNNKLDAAKLVPLGDDPCEEEPS</sequence>
<accession>A0A481S886</accession>
<organism evidence="2">
    <name type="scientific">Papaver somniferum</name>
    <name type="common">Opium poppy</name>
    <dbReference type="NCBI Taxonomy" id="3469"/>
    <lineage>
        <taxon>Eukaryota</taxon>
        <taxon>Viridiplantae</taxon>
        <taxon>Streptophyta</taxon>
        <taxon>Embryophyta</taxon>
        <taxon>Tracheophyta</taxon>
        <taxon>Spermatophyta</taxon>
        <taxon>Magnoliopsida</taxon>
        <taxon>Ranunculales</taxon>
        <taxon>Papaveraceae</taxon>
        <taxon>Papaveroideae</taxon>
        <taxon>Papaver</taxon>
    </lineage>
</organism>
<dbReference type="InterPro" id="IPR044824">
    <property type="entry name" value="MAIN-like"/>
</dbReference>
<dbReference type="InterPro" id="IPR019557">
    <property type="entry name" value="AminoTfrase-like_pln_mobile"/>
</dbReference>
<proteinExistence type="predicted"/>
<dbReference type="AlphaFoldDB" id="A0A481S886"/>
<evidence type="ECO:0000313" key="2">
    <source>
        <dbReference type="EMBL" id="QBG82270.1"/>
    </source>
</evidence>
<dbReference type="GO" id="GO:0010073">
    <property type="term" value="P:meristem maintenance"/>
    <property type="evidence" value="ECO:0007669"/>
    <property type="project" value="InterPro"/>
</dbReference>
<reference evidence="2" key="1">
    <citation type="submission" date="2018-03" db="EMBL/GenBank/DDBJ databases">
        <title>A pathogenesis related 10 protein coordinates a spontaneous isomerization step in the biosynthesis of codeine and morphine in opium poppy.</title>
        <authorList>
            <person name="Facchini P.J."/>
            <person name="Hagel J.M."/>
        </authorList>
    </citation>
    <scope>NUCLEOTIDE SEQUENCE</scope>
</reference>
<feature type="domain" description="Aminotransferase-like plant mobile" evidence="1">
    <location>
        <begin position="6"/>
        <end position="198"/>
    </location>
</feature>
<dbReference type="PANTHER" id="PTHR46033">
    <property type="entry name" value="PROTEIN MAIN-LIKE 2"/>
    <property type="match status" value="1"/>
</dbReference>